<accession>A0A6I5RMB9</accession>
<dbReference type="RefSeq" id="WP_163932349.1">
    <property type="nucleotide sequence ID" value="NZ_BMQU01000008.1"/>
</dbReference>
<evidence type="ECO:0000313" key="5">
    <source>
        <dbReference type="EMBL" id="NES08920.1"/>
    </source>
</evidence>
<keyword evidence="6" id="KW-1185">Reference proteome</keyword>
<dbReference type="GO" id="GO:0006355">
    <property type="term" value="P:regulation of DNA-templated transcription"/>
    <property type="evidence" value="ECO:0007669"/>
    <property type="project" value="InterPro"/>
</dbReference>
<evidence type="ECO:0000259" key="4">
    <source>
        <dbReference type="PROSITE" id="PS50043"/>
    </source>
</evidence>
<dbReference type="PRINTS" id="PR00038">
    <property type="entry name" value="HTHLUXR"/>
</dbReference>
<dbReference type="Gene3D" id="1.10.10.10">
    <property type="entry name" value="Winged helix-like DNA-binding domain superfamily/Winged helix DNA-binding domain"/>
    <property type="match status" value="1"/>
</dbReference>
<sequence>MPYWNPEQMQQLLDEHNEQQLFDIALSLAKQLGMDFMGFTIRRHVATQSPQYILLNNFPGEWNTRYQQGDYVRIDPIAIHCQQSLQPILWNGDTFAETPQYWEEAQSFGLRFGWSQAIHDVRGNQSMLSVLRANGPITPAEYLEKNCQTLWLCNLIHTLIVERIHPQKRVTYQLSAREIEVLKWSAEGKTAADIACILDLSESTVNFHIRSVMAKMNTSNKTSAVVRAAMSGLL</sequence>
<feature type="domain" description="HTH luxR-type" evidence="4">
    <location>
        <begin position="167"/>
        <end position="232"/>
    </location>
</feature>
<dbReference type="GO" id="GO:0003677">
    <property type="term" value="F:DNA binding"/>
    <property type="evidence" value="ECO:0007669"/>
    <property type="project" value="UniProtKB-KW"/>
</dbReference>
<dbReference type="EMBL" id="JAAHBT010000025">
    <property type="protein sequence ID" value="NES08920.1"/>
    <property type="molecule type" value="Genomic_DNA"/>
</dbReference>
<evidence type="ECO:0000256" key="1">
    <source>
        <dbReference type="ARBA" id="ARBA00023015"/>
    </source>
</evidence>
<reference evidence="5 6" key="1">
    <citation type="submission" date="2020-02" db="EMBL/GenBank/DDBJ databases">
        <title>Broccoli isolated Pseudomonas sp.</title>
        <authorList>
            <person name="Fujikawa T."/>
            <person name="Sawada H."/>
        </authorList>
    </citation>
    <scope>NUCLEOTIDE SEQUENCE [LARGE SCALE GENOMIC DNA]</scope>
    <source>
        <strain evidence="5 6">JCM 32154</strain>
    </source>
</reference>
<dbReference type="PROSITE" id="PS50043">
    <property type="entry name" value="HTH_LUXR_2"/>
    <property type="match status" value="1"/>
</dbReference>
<evidence type="ECO:0000313" key="6">
    <source>
        <dbReference type="Proteomes" id="UP000471751"/>
    </source>
</evidence>
<organism evidence="5 6">
    <name type="scientific">Pseudomonas laurentiana</name>
    <dbReference type="NCBI Taxonomy" id="2364649"/>
    <lineage>
        <taxon>Bacteria</taxon>
        <taxon>Pseudomonadati</taxon>
        <taxon>Pseudomonadota</taxon>
        <taxon>Gammaproteobacteria</taxon>
        <taxon>Pseudomonadales</taxon>
        <taxon>Pseudomonadaceae</taxon>
        <taxon>Pseudomonas</taxon>
    </lineage>
</organism>
<dbReference type="PANTHER" id="PTHR44688:SF25">
    <property type="entry name" value="HTH LUXR-TYPE DOMAIN-CONTAINING PROTEIN"/>
    <property type="match status" value="1"/>
</dbReference>
<dbReference type="PANTHER" id="PTHR44688">
    <property type="entry name" value="DNA-BINDING TRANSCRIPTIONAL ACTIVATOR DEVR_DOSR"/>
    <property type="match status" value="1"/>
</dbReference>
<evidence type="ECO:0000256" key="3">
    <source>
        <dbReference type="ARBA" id="ARBA00023163"/>
    </source>
</evidence>
<comment type="caution">
    <text evidence="5">The sequence shown here is derived from an EMBL/GenBank/DDBJ whole genome shotgun (WGS) entry which is preliminary data.</text>
</comment>
<keyword evidence="3" id="KW-0804">Transcription</keyword>
<dbReference type="InterPro" id="IPR036388">
    <property type="entry name" value="WH-like_DNA-bd_sf"/>
</dbReference>
<dbReference type="InterPro" id="IPR016032">
    <property type="entry name" value="Sig_transdc_resp-reg_C-effctor"/>
</dbReference>
<dbReference type="SMART" id="SM00421">
    <property type="entry name" value="HTH_LUXR"/>
    <property type="match status" value="1"/>
</dbReference>
<dbReference type="Gene3D" id="3.30.450.80">
    <property type="entry name" value="Transcription factor LuxR-like, autoinducer-binding domain"/>
    <property type="match status" value="1"/>
</dbReference>
<dbReference type="CDD" id="cd06170">
    <property type="entry name" value="LuxR_C_like"/>
    <property type="match status" value="1"/>
</dbReference>
<dbReference type="Pfam" id="PF03472">
    <property type="entry name" value="Autoind_bind"/>
    <property type="match status" value="1"/>
</dbReference>
<dbReference type="SUPFAM" id="SSF75516">
    <property type="entry name" value="Pheromone-binding domain of LuxR-like quorum-sensing transcription factors"/>
    <property type="match status" value="1"/>
</dbReference>
<dbReference type="AlphaFoldDB" id="A0A6I5RMB9"/>
<proteinExistence type="predicted"/>
<dbReference type="PROSITE" id="PS00622">
    <property type="entry name" value="HTH_LUXR_1"/>
    <property type="match status" value="1"/>
</dbReference>
<keyword evidence="2" id="KW-0238">DNA-binding</keyword>
<evidence type="ECO:0000256" key="2">
    <source>
        <dbReference type="ARBA" id="ARBA00023125"/>
    </source>
</evidence>
<gene>
    <name evidence="5" type="ORF">G3O07_02980</name>
</gene>
<dbReference type="InterPro" id="IPR005143">
    <property type="entry name" value="TF_LuxR_autoind-bd_dom"/>
</dbReference>
<keyword evidence="1" id="KW-0805">Transcription regulation</keyword>
<dbReference type="Pfam" id="PF00196">
    <property type="entry name" value="GerE"/>
    <property type="match status" value="1"/>
</dbReference>
<dbReference type="InterPro" id="IPR000792">
    <property type="entry name" value="Tscrpt_reg_LuxR_C"/>
</dbReference>
<name>A0A6I5RMB9_9PSED</name>
<dbReference type="SUPFAM" id="SSF46894">
    <property type="entry name" value="C-terminal effector domain of the bipartite response regulators"/>
    <property type="match status" value="1"/>
</dbReference>
<protein>
    <submittedName>
        <fullName evidence="5">LuxR family transcriptional regulator</fullName>
    </submittedName>
</protein>
<dbReference type="InterPro" id="IPR036693">
    <property type="entry name" value="TF_LuxR_autoind-bd_dom_sf"/>
</dbReference>
<dbReference type="Proteomes" id="UP000471751">
    <property type="component" value="Unassembled WGS sequence"/>
</dbReference>